<dbReference type="Proteomes" id="UP000009168">
    <property type="component" value="Unassembled WGS sequence"/>
</dbReference>
<dbReference type="OrthoDB" id="306876at2759"/>
<evidence type="ECO:0000256" key="2">
    <source>
        <dbReference type="ARBA" id="ARBA00022692"/>
    </source>
</evidence>
<sequence length="254" mass="28633">MCWILKVGIFHIIPVYPKNITELKLMVSRGLLGGITAIIMFQSFKYLNISDAVVFGNTNPIWTSFLAAIFLGEKLTIKSLIFSFISFLGMLLIIKPDFFFEATLDKEPINMQGRNQVKGCMFALFGSILLSFIQIILSKVQKQMKCNNAQLLMYNHFFGCIITGITELQLPNNDIIVNKRFLFIILIMGVLAFISQLLFTRSFTLEKASIISPLQYIGVVLSFLVDIFFFNEQIYLTSVLGAVLIIVGSIAIIL</sequence>
<feature type="domain" description="EamA" evidence="6">
    <location>
        <begin position="20"/>
        <end position="94"/>
    </location>
</feature>
<evidence type="ECO:0000259" key="6">
    <source>
        <dbReference type="Pfam" id="PF00892"/>
    </source>
</evidence>
<feature type="transmembrane region" description="Helical" evidence="5">
    <location>
        <begin position="235"/>
        <end position="253"/>
    </location>
</feature>
<organism evidence="7 8">
    <name type="scientific">Tetrahymena thermophila (strain SB210)</name>
    <dbReference type="NCBI Taxonomy" id="312017"/>
    <lineage>
        <taxon>Eukaryota</taxon>
        <taxon>Sar</taxon>
        <taxon>Alveolata</taxon>
        <taxon>Ciliophora</taxon>
        <taxon>Intramacronucleata</taxon>
        <taxon>Oligohymenophorea</taxon>
        <taxon>Hymenostomatida</taxon>
        <taxon>Tetrahymenina</taxon>
        <taxon>Tetrahymenidae</taxon>
        <taxon>Tetrahymena</taxon>
    </lineage>
</organism>
<dbReference type="PANTHER" id="PTHR22911">
    <property type="entry name" value="ACYL-MALONYL CONDENSING ENZYME-RELATED"/>
    <property type="match status" value="1"/>
</dbReference>
<evidence type="ECO:0000313" key="8">
    <source>
        <dbReference type="Proteomes" id="UP000009168"/>
    </source>
</evidence>
<feature type="transmembrane region" description="Helical" evidence="5">
    <location>
        <begin position="53"/>
        <end position="72"/>
    </location>
</feature>
<dbReference type="InterPro" id="IPR037185">
    <property type="entry name" value="EmrE-like"/>
</dbReference>
<evidence type="ECO:0000256" key="3">
    <source>
        <dbReference type="ARBA" id="ARBA00022989"/>
    </source>
</evidence>
<feature type="transmembrane region" description="Helical" evidence="5">
    <location>
        <begin position="79"/>
        <end position="96"/>
    </location>
</feature>
<keyword evidence="4 5" id="KW-0472">Membrane</keyword>
<protein>
    <submittedName>
        <fullName evidence="7">Integral membrane protein DUF6 containing protein</fullName>
    </submittedName>
</protein>
<feature type="transmembrane region" description="Helical" evidence="5">
    <location>
        <begin position="211"/>
        <end position="229"/>
    </location>
</feature>
<accession>W7X0A8</accession>
<evidence type="ECO:0000256" key="1">
    <source>
        <dbReference type="ARBA" id="ARBA00004141"/>
    </source>
</evidence>
<dbReference type="GO" id="GO:0016020">
    <property type="term" value="C:membrane"/>
    <property type="evidence" value="ECO:0007669"/>
    <property type="project" value="UniProtKB-SubCell"/>
</dbReference>
<name>W7X0A8_TETTS</name>
<keyword evidence="3 5" id="KW-1133">Transmembrane helix</keyword>
<feature type="transmembrane region" description="Helical" evidence="5">
    <location>
        <begin position="116"/>
        <end position="137"/>
    </location>
</feature>
<dbReference type="RefSeq" id="XP_012654920.1">
    <property type="nucleotide sequence ID" value="XM_012799466.1"/>
</dbReference>
<dbReference type="Pfam" id="PF00892">
    <property type="entry name" value="EamA"/>
    <property type="match status" value="2"/>
</dbReference>
<evidence type="ECO:0000256" key="5">
    <source>
        <dbReference type="SAM" id="Phobius"/>
    </source>
</evidence>
<keyword evidence="8" id="KW-1185">Reference proteome</keyword>
<feature type="transmembrane region" description="Helical" evidence="5">
    <location>
        <begin position="26"/>
        <end position="47"/>
    </location>
</feature>
<dbReference type="AlphaFoldDB" id="W7X0A8"/>
<gene>
    <name evidence="7" type="ORF">TTHERM_001044393</name>
</gene>
<proteinExistence type="predicted"/>
<dbReference type="InParanoid" id="W7X0A8"/>
<feature type="domain" description="EamA" evidence="6">
    <location>
        <begin position="118"/>
        <end position="253"/>
    </location>
</feature>
<comment type="subcellular location">
    <subcellularLocation>
        <location evidence="1">Membrane</location>
        <topology evidence="1">Multi-pass membrane protein</topology>
    </subcellularLocation>
</comment>
<feature type="transmembrane region" description="Helical" evidence="5">
    <location>
        <begin position="149"/>
        <end position="169"/>
    </location>
</feature>
<dbReference type="GeneID" id="24441523"/>
<feature type="transmembrane region" description="Helical" evidence="5">
    <location>
        <begin position="181"/>
        <end position="199"/>
    </location>
</feature>
<evidence type="ECO:0000256" key="4">
    <source>
        <dbReference type="ARBA" id="ARBA00023136"/>
    </source>
</evidence>
<reference evidence="8" key="1">
    <citation type="journal article" date="2006" name="PLoS Biol.">
        <title>Macronuclear genome sequence of the ciliate Tetrahymena thermophila, a model eukaryote.</title>
        <authorList>
            <person name="Eisen J.A."/>
            <person name="Coyne R.S."/>
            <person name="Wu M."/>
            <person name="Wu D."/>
            <person name="Thiagarajan M."/>
            <person name="Wortman J.R."/>
            <person name="Badger J.H."/>
            <person name="Ren Q."/>
            <person name="Amedeo P."/>
            <person name="Jones K.M."/>
            <person name="Tallon L.J."/>
            <person name="Delcher A.L."/>
            <person name="Salzberg S.L."/>
            <person name="Silva J.C."/>
            <person name="Haas B.J."/>
            <person name="Majoros W.H."/>
            <person name="Farzad M."/>
            <person name="Carlton J.M."/>
            <person name="Smith R.K. Jr."/>
            <person name="Garg J."/>
            <person name="Pearlman R.E."/>
            <person name="Karrer K.M."/>
            <person name="Sun L."/>
            <person name="Manning G."/>
            <person name="Elde N.C."/>
            <person name="Turkewitz A.P."/>
            <person name="Asai D.J."/>
            <person name="Wilkes D.E."/>
            <person name="Wang Y."/>
            <person name="Cai H."/>
            <person name="Collins K."/>
            <person name="Stewart B.A."/>
            <person name="Lee S.R."/>
            <person name="Wilamowska K."/>
            <person name="Weinberg Z."/>
            <person name="Ruzzo W.L."/>
            <person name="Wloga D."/>
            <person name="Gaertig J."/>
            <person name="Frankel J."/>
            <person name="Tsao C.-C."/>
            <person name="Gorovsky M.A."/>
            <person name="Keeling P.J."/>
            <person name="Waller R.F."/>
            <person name="Patron N.J."/>
            <person name="Cherry J.M."/>
            <person name="Stover N.A."/>
            <person name="Krieger C.J."/>
            <person name="del Toro C."/>
            <person name="Ryder H.F."/>
            <person name="Williamson S.C."/>
            <person name="Barbeau R.A."/>
            <person name="Hamilton E.P."/>
            <person name="Orias E."/>
        </authorList>
    </citation>
    <scope>NUCLEOTIDE SEQUENCE [LARGE SCALE GENOMIC DNA]</scope>
    <source>
        <strain evidence="8">SB210</strain>
    </source>
</reference>
<dbReference type="EMBL" id="GG662530">
    <property type="protein sequence ID" value="EWS72540.1"/>
    <property type="molecule type" value="Genomic_DNA"/>
</dbReference>
<keyword evidence="2 5" id="KW-0812">Transmembrane</keyword>
<evidence type="ECO:0000313" key="7">
    <source>
        <dbReference type="EMBL" id="EWS72540.1"/>
    </source>
</evidence>
<dbReference type="KEGG" id="tet:TTHERM_001044393"/>
<dbReference type="PANTHER" id="PTHR22911:SF6">
    <property type="entry name" value="SOLUTE CARRIER FAMILY 35 MEMBER G1"/>
    <property type="match status" value="1"/>
</dbReference>
<dbReference type="SUPFAM" id="SSF103481">
    <property type="entry name" value="Multidrug resistance efflux transporter EmrE"/>
    <property type="match status" value="2"/>
</dbReference>
<dbReference type="InterPro" id="IPR000620">
    <property type="entry name" value="EamA_dom"/>
</dbReference>